<evidence type="ECO:0000256" key="1">
    <source>
        <dbReference type="ARBA" id="ARBA00004651"/>
    </source>
</evidence>
<comment type="subcellular location">
    <subcellularLocation>
        <location evidence="1">Cell membrane</location>
        <topology evidence="1">Multi-pass membrane protein</topology>
    </subcellularLocation>
</comment>
<gene>
    <name evidence="9" type="ORF">BC781_1011027</name>
</gene>
<dbReference type="Proteomes" id="UP000245535">
    <property type="component" value="Unassembled WGS sequence"/>
</dbReference>
<keyword evidence="5 8" id="KW-0812">Transmembrane</keyword>
<keyword evidence="4" id="KW-1003">Cell membrane</keyword>
<sequence>MEDQKINEITKLTIEVSLRVGVLFLLLIWCLLILLPFSTAVIWGIIIAVAIAPIYHLFQKKLGASNKLSATLLVLFFIAILIIPSFFLVSSLVESFKVLGQALQDKSLHLPPPQESIADWPLVGKDLYKLWLDGHENLDAVLKKYEDQLAALGKWMLNQALGVGKSVLLFIISIVIAGGLLATKGTQSFTQKFFGKLVGEKQSEEFTRLAEVTIGNVTKGIIGVAFIQSTLLGVIFLFAKIPFAGLWALVCLILSIIQIGPGLVALGVIIYLFSTQTATYATIWTVIIFIATLSDNVLKPIFLGKGAPVPMLIIFLGAIGGFILSGFLGLFTGAIVLSLGFKLFIAWIEGEAQSNQKTE</sequence>
<dbReference type="GO" id="GO:0005886">
    <property type="term" value="C:plasma membrane"/>
    <property type="evidence" value="ECO:0007669"/>
    <property type="project" value="UniProtKB-SubCell"/>
</dbReference>
<accession>A0A315ZGD8</accession>
<reference evidence="9 10" key="1">
    <citation type="submission" date="2018-03" db="EMBL/GenBank/DDBJ databases">
        <title>Genomic Encyclopedia of Archaeal and Bacterial Type Strains, Phase II (KMG-II): from individual species to whole genera.</title>
        <authorList>
            <person name="Goeker M."/>
        </authorList>
    </citation>
    <scope>NUCLEOTIDE SEQUENCE [LARGE SCALE GENOMIC DNA]</scope>
    <source>
        <strain evidence="9 10">DSM 28229</strain>
    </source>
</reference>
<keyword evidence="6 8" id="KW-1133">Transmembrane helix</keyword>
<feature type="transmembrane region" description="Helical" evidence="8">
    <location>
        <begin position="310"/>
        <end position="337"/>
    </location>
</feature>
<feature type="transmembrane region" description="Helical" evidence="8">
    <location>
        <begin position="221"/>
        <end position="239"/>
    </location>
</feature>
<feature type="transmembrane region" description="Helical" evidence="8">
    <location>
        <begin position="245"/>
        <end position="273"/>
    </location>
</feature>
<feature type="transmembrane region" description="Helical" evidence="8">
    <location>
        <begin position="40"/>
        <end position="58"/>
    </location>
</feature>
<comment type="similarity">
    <text evidence="2">Belongs to the autoinducer-2 exporter (AI-2E) (TC 2.A.86) family.</text>
</comment>
<evidence type="ECO:0000256" key="3">
    <source>
        <dbReference type="ARBA" id="ARBA00022448"/>
    </source>
</evidence>
<evidence type="ECO:0000256" key="7">
    <source>
        <dbReference type="ARBA" id="ARBA00023136"/>
    </source>
</evidence>
<keyword evidence="3" id="KW-0813">Transport</keyword>
<dbReference type="OrthoDB" id="106838at2"/>
<dbReference type="PANTHER" id="PTHR21716">
    <property type="entry name" value="TRANSMEMBRANE PROTEIN"/>
    <property type="match status" value="1"/>
</dbReference>
<evidence type="ECO:0000256" key="5">
    <source>
        <dbReference type="ARBA" id="ARBA00022692"/>
    </source>
</evidence>
<feature type="transmembrane region" description="Helical" evidence="8">
    <location>
        <begin position="280"/>
        <end position="298"/>
    </location>
</feature>
<evidence type="ECO:0000313" key="10">
    <source>
        <dbReference type="Proteomes" id="UP000245535"/>
    </source>
</evidence>
<dbReference type="AlphaFoldDB" id="A0A315ZGD8"/>
<evidence type="ECO:0000313" key="9">
    <source>
        <dbReference type="EMBL" id="PWJ44656.1"/>
    </source>
</evidence>
<dbReference type="EMBL" id="QGDO01000001">
    <property type="protein sequence ID" value="PWJ44656.1"/>
    <property type="molecule type" value="Genomic_DNA"/>
</dbReference>
<evidence type="ECO:0000256" key="6">
    <source>
        <dbReference type="ARBA" id="ARBA00022989"/>
    </source>
</evidence>
<dbReference type="RefSeq" id="WP_109616132.1">
    <property type="nucleotide sequence ID" value="NZ_QGDO01000001.1"/>
</dbReference>
<name>A0A315ZGD8_SEDFL</name>
<feature type="transmembrane region" description="Helical" evidence="8">
    <location>
        <begin position="12"/>
        <end position="34"/>
    </location>
</feature>
<evidence type="ECO:0000256" key="8">
    <source>
        <dbReference type="SAM" id="Phobius"/>
    </source>
</evidence>
<dbReference type="InterPro" id="IPR002549">
    <property type="entry name" value="AI-2E-like"/>
</dbReference>
<dbReference type="PANTHER" id="PTHR21716:SF67">
    <property type="entry name" value="TRANSPORT PROTEIN YDIK-RELATED"/>
    <property type="match status" value="1"/>
</dbReference>
<protein>
    <submittedName>
        <fullName evidence="9">Putative PurR-regulated permease PerM</fullName>
    </submittedName>
</protein>
<evidence type="ECO:0000256" key="4">
    <source>
        <dbReference type="ARBA" id="ARBA00022475"/>
    </source>
</evidence>
<comment type="caution">
    <text evidence="9">The sequence shown here is derived from an EMBL/GenBank/DDBJ whole genome shotgun (WGS) entry which is preliminary data.</text>
</comment>
<dbReference type="Pfam" id="PF01594">
    <property type="entry name" value="AI-2E_transport"/>
    <property type="match status" value="1"/>
</dbReference>
<keyword evidence="7 8" id="KW-0472">Membrane</keyword>
<proteinExistence type="inferred from homology"/>
<evidence type="ECO:0000256" key="2">
    <source>
        <dbReference type="ARBA" id="ARBA00009773"/>
    </source>
</evidence>
<feature type="transmembrane region" description="Helical" evidence="8">
    <location>
        <begin position="70"/>
        <end position="93"/>
    </location>
</feature>
<feature type="transmembrane region" description="Helical" evidence="8">
    <location>
        <begin position="162"/>
        <end position="182"/>
    </location>
</feature>
<keyword evidence="10" id="KW-1185">Reference proteome</keyword>
<organism evidence="9 10">
    <name type="scientific">Sediminitomix flava</name>
    <dbReference type="NCBI Taxonomy" id="379075"/>
    <lineage>
        <taxon>Bacteria</taxon>
        <taxon>Pseudomonadati</taxon>
        <taxon>Bacteroidota</taxon>
        <taxon>Cytophagia</taxon>
        <taxon>Cytophagales</taxon>
        <taxon>Flammeovirgaceae</taxon>
        <taxon>Sediminitomix</taxon>
    </lineage>
</organism>